<gene>
    <name evidence="2" type="ORF">Pan189_33160</name>
</gene>
<evidence type="ECO:0000313" key="2">
    <source>
        <dbReference type="EMBL" id="QDT38917.1"/>
    </source>
</evidence>
<feature type="region of interest" description="Disordered" evidence="1">
    <location>
        <begin position="135"/>
        <end position="154"/>
    </location>
</feature>
<dbReference type="EMBL" id="CP036268">
    <property type="protein sequence ID" value="QDT38917.1"/>
    <property type="molecule type" value="Genomic_DNA"/>
</dbReference>
<accession>A0A517R4V6</accession>
<reference evidence="2 3" key="1">
    <citation type="submission" date="2019-02" db="EMBL/GenBank/DDBJ databases">
        <title>Deep-cultivation of Planctomycetes and their phenomic and genomic characterization uncovers novel biology.</title>
        <authorList>
            <person name="Wiegand S."/>
            <person name="Jogler M."/>
            <person name="Boedeker C."/>
            <person name="Pinto D."/>
            <person name="Vollmers J."/>
            <person name="Rivas-Marin E."/>
            <person name="Kohn T."/>
            <person name="Peeters S.H."/>
            <person name="Heuer A."/>
            <person name="Rast P."/>
            <person name="Oberbeckmann S."/>
            <person name="Bunk B."/>
            <person name="Jeske O."/>
            <person name="Meyerdierks A."/>
            <person name="Storesund J.E."/>
            <person name="Kallscheuer N."/>
            <person name="Luecker S."/>
            <person name="Lage O.M."/>
            <person name="Pohl T."/>
            <person name="Merkel B.J."/>
            <person name="Hornburger P."/>
            <person name="Mueller R.-W."/>
            <person name="Bruemmer F."/>
            <person name="Labrenz M."/>
            <person name="Spormann A.M."/>
            <person name="Op den Camp H."/>
            <person name="Overmann J."/>
            <person name="Amann R."/>
            <person name="Jetten M.S.M."/>
            <person name="Mascher T."/>
            <person name="Medema M.H."/>
            <person name="Devos D.P."/>
            <person name="Kaster A.-K."/>
            <person name="Ovreas L."/>
            <person name="Rohde M."/>
            <person name="Galperin M.Y."/>
            <person name="Jogler C."/>
        </authorList>
    </citation>
    <scope>NUCLEOTIDE SEQUENCE [LARGE SCALE GENOMIC DNA]</scope>
    <source>
        <strain evidence="2 3">Pan189</strain>
    </source>
</reference>
<evidence type="ECO:0008006" key="4">
    <source>
        <dbReference type="Google" id="ProtNLM"/>
    </source>
</evidence>
<dbReference type="OrthoDB" id="286727at2"/>
<keyword evidence="3" id="KW-1185">Reference proteome</keyword>
<dbReference type="KEGG" id="svp:Pan189_33160"/>
<dbReference type="AlphaFoldDB" id="A0A517R4V6"/>
<dbReference type="Proteomes" id="UP000317318">
    <property type="component" value="Chromosome"/>
</dbReference>
<dbReference type="RefSeq" id="WP_145364979.1">
    <property type="nucleotide sequence ID" value="NZ_CP036268.1"/>
</dbReference>
<evidence type="ECO:0000256" key="1">
    <source>
        <dbReference type="SAM" id="MobiDB-lite"/>
    </source>
</evidence>
<sequence>MNSSVLNQIDQTVRFTHHLRYIPGQIALCGFLALTLIGCGGPSDAPDIAETTGTVTFENGDPVQFASIGFQSKSLGVLSIGRTDAEGNYRMLYKKGKWGAPIGPNIVTISQSKDQEDNLGSAVPEQFAMAKTSDLTADVSPSGENNFDFVIPQE</sequence>
<name>A0A517R4V6_9PLAN</name>
<protein>
    <recommendedName>
        <fullName evidence="4">Carboxypeptidase regulatory-like domain-containing protein</fullName>
    </recommendedName>
</protein>
<proteinExistence type="predicted"/>
<evidence type="ECO:0000313" key="3">
    <source>
        <dbReference type="Proteomes" id="UP000317318"/>
    </source>
</evidence>
<organism evidence="2 3">
    <name type="scientific">Stratiformator vulcanicus</name>
    <dbReference type="NCBI Taxonomy" id="2527980"/>
    <lineage>
        <taxon>Bacteria</taxon>
        <taxon>Pseudomonadati</taxon>
        <taxon>Planctomycetota</taxon>
        <taxon>Planctomycetia</taxon>
        <taxon>Planctomycetales</taxon>
        <taxon>Planctomycetaceae</taxon>
        <taxon>Stratiformator</taxon>
    </lineage>
</organism>